<name>A0A0H3NKU0_YERE1</name>
<gene>
    <name evidence="1" type="ordered locus">Y11_24471</name>
</gene>
<organism evidence="1 2">
    <name type="scientific">Yersinia enterocolitica subsp. palearctica serotype O:3 (strain DSM 13030 / CIP 106945 / Y11)</name>
    <dbReference type="NCBI Taxonomy" id="930944"/>
    <lineage>
        <taxon>Bacteria</taxon>
        <taxon>Pseudomonadati</taxon>
        <taxon>Pseudomonadota</taxon>
        <taxon>Gammaproteobacteria</taxon>
        <taxon>Enterobacterales</taxon>
        <taxon>Yersiniaceae</taxon>
        <taxon>Yersinia</taxon>
    </lineage>
</organism>
<dbReference type="PATRIC" id="fig|930944.6.peg.2429"/>
<dbReference type="KEGG" id="yey:Y11_24471"/>
<evidence type="ECO:0000313" key="1">
    <source>
        <dbReference type="EMBL" id="CBY25734.1"/>
    </source>
</evidence>
<sequence length="41" mass="4566">MYGVPDESDILLERELLQEMPGSYGLAGGDFNNDYIRGNLC</sequence>
<accession>A0A0H3NKU0</accession>
<dbReference type="AlphaFoldDB" id="A0A0H3NKU0"/>
<reference evidence="1 2" key="1">
    <citation type="journal article" date="2011" name="J. Bacteriol.">
        <title>Complete genome sequence of Yersinia enterocolitica subsp. palearctica serogroup O:3.</title>
        <authorList>
            <person name="Batzilla J."/>
            <person name="Hoper D."/>
            <person name="Antonenka U."/>
            <person name="Heesemann J."/>
            <person name="Rakin A."/>
        </authorList>
    </citation>
    <scope>NUCLEOTIDE SEQUENCE [LARGE SCALE GENOMIC DNA]</scope>
    <source>
        <strain evidence="2">DSM 13030 / CIP 106945 / Y11</strain>
    </source>
</reference>
<dbReference type="HOGENOM" id="CLU_3279023_0_0_6"/>
<proteinExistence type="predicted"/>
<dbReference type="EMBL" id="FR729477">
    <property type="protein sequence ID" value="CBY25734.1"/>
    <property type="molecule type" value="Genomic_DNA"/>
</dbReference>
<dbReference type="Proteomes" id="UP000008084">
    <property type="component" value="Chromosome"/>
</dbReference>
<evidence type="ECO:0000313" key="2">
    <source>
        <dbReference type="Proteomes" id="UP000008084"/>
    </source>
</evidence>
<protein>
    <submittedName>
        <fullName evidence="1">Uncharacterized protein</fullName>
    </submittedName>
</protein>